<name>A0A1L6FGC5_9RHOO</name>
<reference evidence="4 5" key="1">
    <citation type="submission" date="2016-12" db="EMBL/GenBank/DDBJ databases">
        <title>Complete genome sequence of Thauera chlorobenzoica, a Betaproteobacterium degrading haloaromatics anaerobically to CO2 and halides.</title>
        <authorList>
            <person name="Goris T."/>
            <person name="Mergelsberg M."/>
            <person name="Boll M."/>
        </authorList>
    </citation>
    <scope>NUCLEOTIDE SEQUENCE [LARGE SCALE GENOMIC DNA]</scope>
    <source>
        <strain evidence="4 5">3CB1</strain>
    </source>
</reference>
<evidence type="ECO:0000313" key="4">
    <source>
        <dbReference type="EMBL" id="APR05982.1"/>
    </source>
</evidence>
<evidence type="ECO:0000256" key="3">
    <source>
        <dbReference type="SAM" id="Phobius"/>
    </source>
</evidence>
<keyword evidence="3" id="KW-0812">Transmembrane</keyword>
<evidence type="ECO:0000256" key="2">
    <source>
        <dbReference type="SAM" id="MobiDB-lite"/>
    </source>
</evidence>
<sequence length="445" mass="48962">MSCGHDEGSAPLPLPSEPPMPDEHLPTSLPVAPRTDTRLLALLLALTVGGFGLGWLHLERQNEQLRQFEAQQLRAAETNKAQFEALGTTVRDLGAGIEQQGTLVERVIGTVVPIKLPEGAEQALARIEAALVQHDVLIASPEETASLTAALAALVEGLPVWVQSELFPRILPARWQLDALRLLQRTTPEKDLDALQDLIEELAEHALNRPQGAPDALGARLLERTDKLAREVEQAREAQAAEEAKEALRQRLATQIAALEQDASLFERLADPELKARLGSVIHTATLDLRIAAHAHPLDDAALAQRVEALAAAAAERVERVRADAAREQQASSRKYQLWALEQINSVAKRKAIEETKLAEIDSRVDRNNPLGAERQDAIERAEDELIRALIERLAVIDTRLLDDAVGEWHRRVFSDRFGSLDETRQAEVVQGFANATKRTPEDLP</sequence>
<protein>
    <submittedName>
        <fullName evidence="4">Uncharacterized protein</fullName>
    </submittedName>
</protein>
<feature type="coiled-coil region" evidence="1">
    <location>
        <begin position="304"/>
        <end position="331"/>
    </location>
</feature>
<accession>A0A1L6FGC5</accession>
<dbReference type="Proteomes" id="UP000185739">
    <property type="component" value="Chromosome"/>
</dbReference>
<proteinExistence type="predicted"/>
<feature type="transmembrane region" description="Helical" evidence="3">
    <location>
        <begin position="39"/>
        <end position="58"/>
    </location>
</feature>
<feature type="region of interest" description="Disordered" evidence="2">
    <location>
        <begin position="1"/>
        <end position="31"/>
    </location>
</feature>
<dbReference type="KEGG" id="tcl:Tchl_3175"/>
<dbReference type="EMBL" id="CP018839">
    <property type="protein sequence ID" value="APR05982.1"/>
    <property type="molecule type" value="Genomic_DNA"/>
</dbReference>
<keyword evidence="3" id="KW-0472">Membrane</keyword>
<evidence type="ECO:0000313" key="5">
    <source>
        <dbReference type="Proteomes" id="UP000185739"/>
    </source>
</evidence>
<feature type="coiled-coil region" evidence="1">
    <location>
        <begin position="225"/>
        <end position="269"/>
    </location>
</feature>
<keyword evidence="1" id="KW-0175">Coiled coil</keyword>
<keyword evidence="3" id="KW-1133">Transmembrane helix</keyword>
<dbReference type="AlphaFoldDB" id="A0A1L6FGC5"/>
<dbReference type="STRING" id="96773.Tchl_3175"/>
<keyword evidence="5" id="KW-1185">Reference proteome</keyword>
<evidence type="ECO:0000256" key="1">
    <source>
        <dbReference type="SAM" id="Coils"/>
    </source>
</evidence>
<gene>
    <name evidence="4" type="ORF">Tchl_3175</name>
</gene>
<organism evidence="4 5">
    <name type="scientific">Thauera chlorobenzoica</name>
    <dbReference type="NCBI Taxonomy" id="96773"/>
    <lineage>
        <taxon>Bacteria</taxon>
        <taxon>Pseudomonadati</taxon>
        <taxon>Pseudomonadota</taxon>
        <taxon>Betaproteobacteria</taxon>
        <taxon>Rhodocyclales</taxon>
        <taxon>Zoogloeaceae</taxon>
        <taxon>Thauera</taxon>
    </lineage>
</organism>